<gene>
    <name evidence="1" type="ORF">GGI59_002613</name>
</gene>
<evidence type="ECO:0000313" key="2">
    <source>
        <dbReference type="Proteomes" id="UP000528824"/>
    </source>
</evidence>
<organism evidence="1 2">
    <name type="scientific">Rhizobium lentis</name>
    <dbReference type="NCBI Taxonomy" id="1138194"/>
    <lineage>
        <taxon>Bacteria</taxon>
        <taxon>Pseudomonadati</taxon>
        <taxon>Pseudomonadota</taxon>
        <taxon>Alphaproteobacteria</taxon>
        <taxon>Hyphomicrobiales</taxon>
        <taxon>Rhizobiaceae</taxon>
        <taxon>Rhizobium/Agrobacterium group</taxon>
        <taxon>Rhizobium</taxon>
    </lineage>
</organism>
<dbReference type="AlphaFoldDB" id="A0A7W8UMY3"/>
<name>A0A7W8UMY3_9HYPH</name>
<proteinExistence type="predicted"/>
<sequence>MGPTDSNTRTRFLCAADEIAARIAKEMLDILNAAM</sequence>
<protein>
    <submittedName>
        <fullName evidence="1">Uncharacterized protein</fullName>
    </submittedName>
</protein>
<dbReference type="EMBL" id="JACHBC010000004">
    <property type="protein sequence ID" value="MBB5560951.1"/>
    <property type="molecule type" value="Genomic_DNA"/>
</dbReference>
<evidence type="ECO:0000313" key="1">
    <source>
        <dbReference type="EMBL" id="MBB5560951.1"/>
    </source>
</evidence>
<comment type="caution">
    <text evidence="1">The sequence shown here is derived from an EMBL/GenBank/DDBJ whole genome shotgun (WGS) entry which is preliminary data.</text>
</comment>
<accession>A0A7W8UMY3</accession>
<reference evidence="1 2" key="1">
    <citation type="submission" date="2020-08" db="EMBL/GenBank/DDBJ databases">
        <title>Genomic Encyclopedia of Type Strains, Phase IV (KMG-V): Genome sequencing to study the core and pangenomes of soil and plant-associated prokaryotes.</title>
        <authorList>
            <person name="Whitman W."/>
        </authorList>
    </citation>
    <scope>NUCLEOTIDE SEQUENCE [LARGE SCALE GENOMIC DNA]</scope>
    <source>
        <strain evidence="1 2">SEMIA 4034</strain>
    </source>
</reference>
<dbReference type="Proteomes" id="UP000528824">
    <property type="component" value="Unassembled WGS sequence"/>
</dbReference>
<keyword evidence="2" id="KW-1185">Reference proteome</keyword>